<feature type="compositionally biased region" description="Pro residues" evidence="1">
    <location>
        <begin position="17"/>
        <end position="26"/>
    </location>
</feature>
<accession>J0WRP8</accession>
<proteinExistence type="predicted"/>
<feature type="region of interest" description="Disordered" evidence="1">
    <location>
        <begin position="1"/>
        <end position="34"/>
    </location>
</feature>
<sequence length="116" mass="12932">MFEGTALEPTHTIIEGLPPPSAPPTPTKAAAGRPMLPFRIYLHTPARRSRNDETEDVFSAGLGTHATARCEACGAVFASRSRQAFWKHVTLNVCRKRQYLRGRSRLGMWWVGRGQL</sequence>
<evidence type="ECO:0000256" key="1">
    <source>
        <dbReference type="SAM" id="MobiDB-lite"/>
    </source>
</evidence>
<evidence type="ECO:0000313" key="3">
    <source>
        <dbReference type="Proteomes" id="UP000006514"/>
    </source>
</evidence>
<protein>
    <submittedName>
        <fullName evidence="2">Uncharacterized protein</fullName>
    </submittedName>
</protein>
<dbReference type="KEGG" id="adl:AURDEDRAFT_188953"/>
<dbReference type="AlphaFoldDB" id="J0WRP8"/>
<evidence type="ECO:0000313" key="2">
    <source>
        <dbReference type="EMBL" id="EJD34679.1"/>
    </source>
</evidence>
<dbReference type="EMBL" id="JH687927">
    <property type="protein sequence ID" value="EJD34679.1"/>
    <property type="molecule type" value="Genomic_DNA"/>
</dbReference>
<gene>
    <name evidence="2" type="ORF">AURDEDRAFT_188953</name>
</gene>
<organism evidence="2 3">
    <name type="scientific">Auricularia subglabra (strain TFB-10046 / SS5)</name>
    <name type="common">White-rot fungus</name>
    <name type="synonym">Auricularia delicata (strain TFB10046)</name>
    <dbReference type="NCBI Taxonomy" id="717982"/>
    <lineage>
        <taxon>Eukaryota</taxon>
        <taxon>Fungi</taxon>
        <taxon>Dikarya</taxon>
        <taxon>Basidiomycota</taxon>
        <taxon>Agaricomycotina</taxon>
        <taxon>Agaricomycetes</taxon>
        <taxon>Auriculariales</taxon>
        <taxon>Auriculariaceae</taxon>
        <taxon>Auricularia</taxon>
    </lineage>
</organism>
<dbReference type="Proteomes" id="UP000006514">
    <property type="component" value="Unassembled WGS sequence"/>
</dbReference>
<dbReference type="InParanoid" id="J0WRP8"/>
<reference evidence="3" key="1">
    <citation type="journal article" date="2012" name="Science">
        <title>The Paleozoic origin of enzymatic lignin decomposition reconstructed from 31 fungal genomes.</title>
        <authorList>
            <person name="Floudas D."/>
            <person name="Binder M."/>
            <person name="Riley R."/>
            <person name="Barry K."/>
            <person name="Blanchette R.A."/>
            <person name="Henrissat B."/>
            <person name="Martinez A.T."/>
            <person name="Otillar R."/>
            <person name="Spatafora J.W."/>
            <person name="Yadav J.S."/>
            <person name="Aerts A."/>
            <person name="Benoit I."/>
            <person name="Boyd A."/>
            <person name="Carlson A."/>
            <person name="Copeland A."/>
            <person name="Coutinho P.M."/>
            <person name="de Vries R.P."/>
            <person name="Ferreira P."/>
            <person name="Findley K."/>
            <person name="Foster B."/>
            <person name="Gaskell J."/>
            <person name="Glotzer D."/>
            <person name="Gorecki P."/>
            <person name="Heitman J."/>
            <person name="Hesse C."/>
            <person name="Hori C."/>
            <person name="Igarashi K."/>
            <person name="Jurgens J.A."/>
            <person name="Kallen N."/>
            <person name="Kersten P."/>
            <person name="Kohler A."/>
            <person name="Kuees U."/>
            <person name="Kumar T.K.A."/>
            <person name="Kuo A."/>
            <person name="LaButti K."/>
            <person name="Larrondo L.F."/>
            <person name="Lindquist E."/>
            <person name="Ling A."/>
            <person name="Lombard V."/>
            <person name="Lucas S."/>
            <person name="Lundell T."/>
            <person name="Martin R."/>
            <person name="McLaughlin D.J."/>
            <person name="Morgenstern I."/>
            <person name="Morin E."/>
            <person name="Murat C."/>
            <person name="Nagy L.G."/>
            <person name="Nolan M."/>
            <person name="Ohm R.A."/>
            <person name="Patyshakuliyeva A."/>
            <person name="Rokas A."/>
            <person name="Ruiz-Duenas F.J."/>
            <person name="Sabat G."/>
            <person name="Salamov A."/>
            <person name="Samejima M."/>
            <person name="Schmutz J."/>
            <person name="Slot J.C."/>
            <person name="St John F."/>
            <person name="Stenlid J."/>
            <person name="Sun H."/>
            <person name="Sun S."/>
            <person name="Syed K."/>
            <person name="Tsang A."/>
            <person name="Wiebenga A."/>
            <person name="Young D."/>
            <person name="Pisabarro A."/>
            <person name="Eastwood D.C."/>
            <person name="Martin F."/>
            <person name="Cullen D."/>
            <person name="Grigoriev I.V."/>
            <person name="Hibbett D.S."/>
        </authorList>
    </citation>
    <scope>NUCLEOTIDE SEQUENCE [LARGE SCALE GENOMIC DNA]</scope>
    <source>
        <strain evidence="3">TFB10046</strain>
    </source>
</reference>
<keyword evidence="3" id="KW-1185">Reference proteome</keyword>
<name>J0WRP8_AURST</name>